<accession>A0A923LWJ4</accession>
<protein>
    <submittedName>
        <fullName evidence="7">Galactosyldiacylglycerol synthase</fullName>
    </submittedName>
</protein>
<dbReference type="InterPro" id="IPR009695">
    <property type="entry name" value="Diacylglyc_glucosyltr_N"/>
</dbReference>
<comment type="caution">
    <text evidence="7">The sequence shown here is derived from an EMBL/GenBank/DDBJ whole genome shotgun (WGS) entry which is preliminary data.</text>
</comment>
<evidence type="ECO:0000256" key="2">
    <source>
        <dbReference type="ARBA" id="ARBA00006962"/>
    </source>
</evidence>
<reference evidence="7" key="1">
    <citation type="submission" date="2020-08" db="EMBL/GenBank/DDBJ databases">
        <title>Genome public.</title>
        <authorList>
            <person name="Liu C."/>
            <person name="Sun Q."/>
        </authorList>
    </citation>
    <scope>NUCLEOTIDE SEQUENCE</scope>
    <source>
        <strain evidence="7">NSJ-28</strain>
    </source>
</reference>
<dbReference type="PANTHER" id="PTHR43025:SF3">
    <property type="entry name" value="MONOGALACTOSYLDIACYLGLYCEROL SYNTHASE 1, CHLOROPLASTIC"/>
    <property type="match status" value="1"/>
</dbReference>
<dbReference type="RefSeq" id="WP_054327579.1">
    <property type="nucleotide sequence ID" value="NZ_JACOPL010000005.1"/>
</dbReference>
<keyword evidence="4" id="KW-0808">Transferase</keyword>
<evidence type="ECO:0000259" key="5">
    <source>
        <dbReference type="Pfam" id="PF04101"/>
    </source>
</evidence>
<name>A0A923LWJ4_9FIRM</name>
<gene>
    <name evidence="7" type="ORF">H8S45_07110</name>
</gene>
<proteinExistence type="inferred from homology"/>
<dbReference type="GO" id="GO:0016758">
    <property type="term" value="F:hexosyltransferase activity"/>
    <property type="evidence" value="ECO:0007669"/>
    <property type="project" value="InterPro"/>
</dbReference>
<keyword evidence="3" id="KW-0328">Glycosyltransferase</keyword>
<dbReference type="GO" id="GO:0009247">
    <property type="term" value="P:glycolipid biosynthetic process"/>
    <property type="evidence" value="ECO:0007669"/>
    <property type="project" value="InterPro"/>
</dbReference>
<evidence type="ECO:0000313" key="7">
    <source>
        <dbReference type="EMBL" id="MBC5725224.1"/>
    </source>
</evidence>
<dbReference type="Pfam" id="PF04101">
    <property type="entry name" value="Glyco_tran_28_C"/>
    <property type="match status" value="1"/>
</dbReference>
<keyword evidence="8" id="KW-1185">Reference proteome</keyword>
<dbReference type="Proteomes" id="UP000606499">
    <property type="component" value="Unassembled WGS sequence"/>
</dbReference>
<dbReference type="InterPro" id="IPR050519">
    <property type="entry name" value="Glycosyltransf_28_UgtP"/>
</dbReference>
<dbReference type="Pfam" id="PF06925">
    <property type="entry name" value="MGDG_synth"/>
    <property type="match status" value="1"/>
</dbReference>
<dbReference type="Gene3D" id="3.40.50.2000">
    <property type="entry name" value="Glycogen Phosphorylase B"/>
    <property type="match status" value="1"/>
</dbReference>
<evidence type="ECO:0000259" key="6">
    <source>
        <dbReference type="Pfam" id="PF06925"/>
    </source>
</evidence>
<comment type="similarity">
    <text evidence="2">Belongs to the glycosyltransferase 28 family.</text>
</comment>
<comment type="subcellular location">
    <subcellularLocation>
        <location evidence="1">Membrane</location>
    </subcellularLocation>
</comment>
<dbReference type="PANTHER" id="PTHR43025">
    <property type="entry name" value="MONOGALACTOSYLDIACYLGLYCEROL SYNTHASE"/>
    <property type="match status" value="1"/>
</dbReference>
<dbReference type="GO" id="GO:0016020">
    <property type="term" value="C:membrane"/>
    <property type="evidence" value="ECO:0007669"/>
    <property type="project" value="UniProtKB-SubCell"/>
</dbReference>
<feature type="domain" description="Diacylglycerol glucosyltransferase N-terminal" evidence="6">
    <location>
        <begin position="14"/>
        <end position="184"/>
    </location>
</feature>
<dbReference type="InterPro" id="IPR007235">
    <property type="entry name" value="Glyco_trans_28_C"/>
</dbReference>
<evidence type="ECO:0000256" key="3">
    <source>
        <dbReference type="ARBA" id="ARBA00022676"/>
    </source>
</evidence>
<organism evidence="7 8">
    <name type="scientific">Agathobaculum faecis</name>
    <dbReference type="NCBI Taxonomy" id="2763013"/>
    <lineage>
        <taxon>Bacteria</taxon>
        <taxon>Bacillati</taxon>
        <taxon>Bacillota</taxon>
        <taxon>Clostridia</taxon>
        <taxon>Eubacteriales</taxon>
        <taxon>Butyricicoccaceae</taxon>
        <taxon>Agathobaculum</taxon>
    </lineage>
</organism>
<feature type="domain" description="Glycosyl transferase family 28 C-terminal" evidence="5">
    <location>
        <begin position="209"/>
        <end position="367"/>
    </location>
</feature>
<dbReference type="AlphaFoldDB" id="A0A923LWJ4"/>
<evidence type="ECO:0000313" key="8">
    <source>
        <dbReference type="Proteomes" id="UP000606499"/>
    </source>
</evidence>
<dbReference type="EMBL" id="JACOPL010000005">
    <property type="protein sequence ID" value="MBC5725224.1"/>
    <property type="molecule type" value="Genomic_DNA"/>
</dbReference>
<evidence type="ECO:0000256" key="4">
    <source>
        <dbReference type="ARBA" id="ARBA00022679"/>
    </source>
</evidence>
<sequence>MRVLILSVTAGFGHHATAKAVGDMLTSKGADVHTLDVYAYISNLIRATIDKGYLFSSKHMQTLYRLVYQLAENGGAGYFTAGPSIINIINALGASKFARVIAGYAPDVILCTHVFAAQMVDELKKRKKLDDIKTIGIVTDYTLHPYWEDVPHVQYIVTASELLTFRCVKRGIPERRILPFGIPVHPKFNQKLSRADAAAQLGIDPQQRTLLLMGGSMGYADHVKTLEKLTALGFPLQLLVVCGNNKKQFLQVEQFASRYQGDCVIKPYGFVHNVEVMMSAADCIVSKPGGLTVSEALAKNLPMLLVDPIPGHEERNVEFLVNNGMAAQITKHFPIDEAVYELFRNPARLATVRQTMQAVAHPDATERLADFVLQWNEPSNAC</sequence>
<evidence type="ECO:0000256" key="1">
    <source>
        <dbReference type="ARBA" id="ARBA00004370"/>
    </source>
</evidence>
<dbReference type="SUPFAM" id="SSF53756">
    <property type="entry name" value="UDP-Glycosyltransferase/glycogen phosphorylase"/>
    <property type="match status" value="1"/>
</dbReference>